<evidence type="ECO:0000313" key="1">
    <source>
        <dbReference type="EMBL" id="KAI3907632.1"/>
    </source>
</evidence>
<evidence type="ECO:0000313" key="2">
    <source>
        <dbReference type="Proteomes" id="UP001202328"/>
    </source>
</evidence>
<sequence length="122" mass="14358">MNRLTSLLYSLPCKLHQGYNPTWFAKMPSCQPWNHFLESGNDDDVEPAASEVKVEKELVKHTLNMRNVRWEIRLMKVTKLLRKETNSIRQQKNQRLMQWQIESLSEEGIVDKELLQALVGLH</sequence>
<reference evidence="1" key="1">
    <citation type="submission" date="2022-04" db="EMBL/GenBank/DDBJ databases">
        <title>A functionally conserved STORR gene fusion in Papaver species that diverged 16.8 million years ago.</title>
        <authorList>
            <person name="Catania T."/>
        </authorList>
    </citation>
    <scope>NUCLEOTIDE SEQUENCE</scope>
    <source>
        <strain evidence="1">S-188037</strain>
    </source>
</reference>
<accession>A0AAD4SIJ3</accession>
<gene>
    <name evidence="1" type="ORF">MKW98_016276</name>
</gene>
<organism evidence="1 2">
    <name type="scientific">Papaver atlanticum</name>
    <dbReference type="NCBI Taxonomy" id="357466"/>
    <lineage>
        <taxon>Eukaryota</taxon>
        <taxon>Viridiplantae</taxon>
        <taxon>Streptophyta</taxon>
        <taxon>Embryophyta</taxon>
        <taxon>Tracheophyta</taxon>
        <taxon>Spermatophyta</taxon>
        <taxon>Magnoliopsida</taxon>
        <taxon>Ranunculales</taxon>
        <taxon>Papaveraceae</taxon>
        <taxon>Papaveroideae</taxon>
        <taxon>Papaver</taxon>
    </lineage>
</organism>
<dbReference type="EMBL" id="JAJJMB010010581">
    <property type="protein sequence ID" value="KAI3907632.1"/>
    <property type="molecule type" value="Genomic_DNA"/>
</dbReference>
<proteinExistence type="predicted"/>
<name>A0AAD4SIJ3_9MAGN</name>
<dbReference type="Proteomes" id="UP001202328">
    <property type="component" value="Unassembled WGS sequence"/>
</dbReference>
<comment type="caution">
    <text evidence="1">The sequence shown here is derived from an EMBL/GenBank/DDBJ whole genome shotgun (WGS) entry which is preliminary data.</text>
</comment>
<protein>
    <submittedName>
        <fullName evidence="1">Uncharacterized protein</fullName>
    </submittedName>
</protein>
<dbReference type="AlphaFoldDB" id="A0AAD4SIJ3"/>
<keyword evidence="2" id="KW-1185">Reference proteome</keyword>